<evidence type="ECO:0000313" key="3">
    <source>
        <dbReference type="Proteomes" id="UP000295293"/>
    </source>
</evidence>
<gene>
    <name evidence="2" type="ORF">DFR29_104276</name>
</gene>
<keyword evidence="1" id="KW-0472">Membrane</keyword>
<accession>A0A4V3DMZ9</accession>
<dbReference type="Proteomes" id="UP000295293">
    <property type="component" value="Unassembled WGS sequence"/>
</dbReference>
<reference evidence="2 3" key="1">
    <citation type="submission" date="2019-03" db="EMBL/GenBank/DDBJ databases">
        <title>Genomic Encyclopedia of Type Strains, Phase IV (KMG-IV): sequencing the most valuable type-strain genomes for metagenomic binning, comparative biology and taxonomic classification.</title>
        <authorList>
            <person name="Goeker M."/>
        </authorList>
    </citation>
    <scope>NUCLEOTIDE SEQUENCE [LARGE SCALE GENOMIC DNA]</scope>
    <source>
        <strain evidence="2 3">DSM 21667</strain>
    </source>
</reference>
<protein>
    <submittedName>
        <fullName evidence="2">Uncharacterized protein DUF2878</fullName>
    </submittedName>
</protein>
<name>A0A4V3DMZ9_9GAMM</name>
<feature type="transmembrane region" description="Helical" evidence="1">
    <location>
        <begin position="112"/>
        <end position="129"/>
    </location>
</feature>
<keyword evidence="1" id="KW-0812">Transmembrane</keyword>
<feature type="transmembrane region" description="Helical" evidence="1">
    <location>
        <begin position="12"/>
        <end position="41"/>
    </location>
</feature>
<keyword evidence="3" id="KW-1185">Reference proteome</keyword>
<organism evidence="2 3">
    <name type="scientific">Tahibacter aquaticus</name>
    <dbReference type="NCBI Taxonomy" id="520092"/>
    <lineage>
        <taxon>Bacteria</taxon>
        <taxon>Pseudomonadati</taxon>
        <taxon>Pseudomonadota</taxon>
        <taxon>Gammaproteobacteria</taxon>
        <taxon>Lysobacterales</taxon>
        <taxon>Rhodanobacteraceae</taxon>
        <taxon>Tahibacter</taxon>
    </lineage>
</organism>
<dbReference type="AlphaFoldDB" id="A0A4V3DMZ9"/>
<dbReference type="OrthoDB" id="288800at2"/>
<feature type="transmembrane region" description="Helical" evidence="1">
    <location>
        <begin position="83"/>
        <end position="100"/>
    </location>
</feature>
<dbReference type="Pfam" id="PF11086">
    <property type="entry name" value="DUF2878"/>
    <property type="match status" value="1"/>
</dbReference>
<evidence type="ECO:0000313" key="2">
    <source>
        <dbReference type="EMBL" id="TDR45846.1"/>
    </source>
</evidence>
<dbReference type="InterPro" id="IPR021306">
    <property type="entry name" value="DUF2878"/>
</dbReference>
<evidence type="ECO:0000256" key="1">
    <source>
        <dbReference type="SAM" id="Phobius"/>
    </source>
</evidence>
<dbReference type="RefSeq" id="WP_133818207.1">
    <property type="nucleotide sequence ID" value="NZ_SNZH01000004.1"/>
</dbReference>
<proteinExistence type="predicted"/>
<dbReference type="EMBL" id="SNZH01000004">
    <property type="protein sequence ID" value="TDR45846.1"/>
    <property type="molecule type" value="Genomic_DNA"/>
</dbReference>
<feature type="transmembrane region" description="Helical" evidence="1">
    <location>
        <begin position="141"/>
        <end position="164"/>
    </location>
</feature>
<feature type="transmembrane region" description="Helical" evidence="1">
    <location>
        <begin position="53"/>
        <end position="77"/>
    </location>
</feature>
<sequence>MRFWANIAAYQLVWFCAVLGAARGQAWPGIAAALLFSIIHLYTSPSRRSDARLIGCALLAGLLIDGGLGASGWAHYAADQSDAFAPLWILAIWLAFALTLNHSSAWLQGRPLLGVALGVFGGPLAYLAAERLHAIAFIAPAWRGLLWLALAWAVAMPLLAAAAARWRHTAGRTPLSGAST</sequence>
<comment type="caution">
    <text evidence="2">The sequence shown here is derived from an EMBL/GenBank/DDBJ whole genome shotgun (WGS) entry which is preliminary data.</text>
</comment>
<keyword evidence="1" id="KW-1133">Transmembrane helix</keyword>